<dbReference type="SUPFAM" id="SSF53383">
    <property type="entry name" value="PLP-dependent transferases"/>
    <property type="match status" value="1"/>
</dbReference>
<dbReference type="GO" id="GO:1901605">
    <property type="term" value="P:alpha-amino acid metabolic process"/>
    <property type="evidence" value="ECO:0007669"/>
    <property type="project" value="TreeGrafter"/>
</dbReference>
<feature type="domain" description="Aminotransferase class I/classII large" evidence="7">
    <location>
        <begin position="263"/>
        <end position="408"/>
    </location>
</feature>
<dbReference type="InterPro" id="IPR050859">
    <property type="entry name" value="Class-I_PLP-dep_aminotransf"/>
</dbReference>
<dbReference type="InterPro" id="IPR015424">
    <property type="entry name" value="PyrdxlP-dep_Trfase"/>
</dbReference>
<dbReference type="GO" id="GO:0030170">
    <property type="term" value="F:pyridoxal phosphate binding"/>
    <property type="evidence" value="ECO:0007669"/>
    <property type="project" value="InterPro"/>
</dbReference>
<dbReference type="Gene3D" id="3.40.640.10">
    <property type="entry name" value="Type I PLP-dependent aspartate aminotransferase-like (Major domain)"/>
    <property type="match status" value="1"/>
</dbReference>
<comment type="cofactor">
    <cofactor evidence="1">
        <name>pyridoxal 5'-phosphate</name>
        <dbReference type="ChEBI" id="CHEBI:597326"/>
    </cofactor>
</comment>
<feature type="region of interest" description="Disordered" evidence="6">
    <location>
        <begin position="80"/>
        <end position="105"/>
    </location>
</feature>
<comment type="caution">
    <text evidence="8">The sequence shown here is derived from an EMBL/GenBank/DDBJ whole genome shotgun (WGS) entry which is preliminary data.</text>
</comment>
<organism evidence="8 9">
    <name type="scientific">Canariomyces notabilis</name>
    <dbReference type="NCBI Taxonomy" id="2074819"/>
    <lineage>
        <taxon>Eukaryota</taxon>
        <taxon>Fungi</taxon>
        <taxon>Dikarya</taxon>
        <taxon>Ascomycota</taxon>
        <taxon>Pezizomycotina</taxon>
        <taxon>Sordariomycetes</taxon>
        <taxon>Sordariomycetidae</taxon>
        <taxon>Sordariales</taxon>
        <taxon>Chaetomiaceae</taxon>
        <taxon>Canariomyces</taxon>
    </lineage>
</organism>
<evidence type="ECO:0000313" key="9">
    <source>
        <dbReference type="Proteomes" id="UP001302812"/>
    </source>
</evidence>
<proteinExistence type="inferred from homology"/>
<dbReference type="Proteomes" id="UP001302812">
    <property type="component" value="Unassembled WGS sequence"/>
</dbReference>
<name>A0AAN6THC2_9PEZI</name>
<dbReference type="InterPro" id="IPR004839">
    <property type="entry name" value="Aminotransferase_I/II_large"/>
</dbReference>
<evidence type="ECO:0000256" key="2">
    <source>
        <dbReference type="ARBA" id="ARBA00007441"/>
    </source>
</evidence>
<feature type="region of interest" description="Disordered" evidence="6">
    <location>
        <begin position="310"/>
        <end position="330"/>
    </location>
</feature>
<dbReference type="GeneID" id="89935396"/>
<dbReference type="InterPro" id="IPR015421">
    <property type="entry name" value="PyrdxlP-dep_Trfase_major"/>
</dbReference>
<evidence type="ECO:0000256" key="5">
    <source>
        <dbReference type="ARBA" id="ARBA00022898"/>
    </source>
</evidence>
<evidence type="ECO:0000256" key="4">
    <source>
        <dbReference type="ARBA" id="ARBA00022679"/>
    </source>
</evidence>
<dbReference type="EMBL" id="MU853336">
    <property type="protein sequence ID" value="KAK4114435.1"/>
    <property type="molecule type" value="Genomic_DNA"/>
</dbReference>
<feature type="region of interest" description="Disordered" evidence="6">
    <location>
        <begin position="1"/>
        <end position="30"/>
    </location>
</feature>
<dbReference type="AlphaFoldDB" id="A0AAN6THC2"/>
<feature type="region of interest" description="Disordered" evidence="6">
    <location>
        <begin position="469"/>
        <end position="494"/>
    </location>
</feature>
<dbReference type="PANTHER" id="PTHR42790">
    <property type="entry name" value="AMINOTRANSFERASE"/>
    <property type="match status" value="1"/>
</dbReference>
<dbReference type="CDD" id="cd00609">
    <property type="entry name" value="AAT_like"/>
    <property type="match status" value="1"/>
</dbReference>
<keyword evidence="9" id="KW-1185">Reference proteome</keyword>
<dbReference type="GO" id="GO:0008483">
    <property type="term" value="F:transaminase activity"/>
    <property type="evidence" value="ECO:0007669"/>
    <property type="project" value="UniProtKB-KW"/>
</dbReference>
<keyword evidence="5" id="KW-0663">Pyridoxal phosphate</keyword>
<reference evidence="8" key="1">
    <citation type="journal article" date="2023" name="Mol. Phylogenet. Evol.">
        <title>Genome-scale phylogeny and comparative genomics of the fungal order Sordariales.</title>
        <authorList>
            <person name="Hensen N."/>
            <person name="Bonometti L."/>
            <person name="Westerberg I."/>
            <person name="Brannstrom I.O."/>
            <person name="Guillou S."/>
            <person name="Cros-Aarteil S."/>
            <person name="Calhoun S."/>
            <person name="Haridas S."/>
            <person name="Kuo A."/>
            <person name="Mondo S."/>
            <person name="Pangilinan J."/>
            <person name="Riley R."/>
            <person name="LaButti K."/>
            <person name="Andreopoulos B."/>
            <person name="Lipzen A."/>
            <person name="Chen C."/>
            <person name="Yan M."/>
            <person name="Daum C."/>
            <person name="Ng V."/>
            <person name="Clum A."/>
            <person name="Steindorff A."/>
            <person name="Ohm R.A."/>
            <person name="Martin F."/>
            <person name="Silar P."/>
            <person name="Natvig D.O."/>
            <person name="Lalanne C."/>
            <person name="Gautier V."/>
            <person name="Ament-Velasquez S.L."/>
            <person name="Kruys A."/>
            <person name="Hutchinson M.I."/>
            <person name="Powell A.J."/>
            <person name="Barry K."/>
            <person name="Miller A.N."/>
            <person name="Grigoriev I.V."/>
            <person name="Debuchy R."/>
            <person name="Gladieux P."/>
            <person name="Hiltunen Thoren M."/>
            <person name="Johannesson H."/>
        </authorList>
    </citation>
    <scope>NUCLEOTIDE SEQUENCE</scope>
    <source>
        <strain evidence="8">CBS 508.74</strain>
    </source>
</reference>
<comment type="similarity">
    <text evidence="2">Belongs to the class-I pyridoxal-phosphate-dependent aminotransferase family.</text>
</comment>
<accession>A0AAN6THC2</accession>
<keyword evidence="4 8" id="KW-0808">Transferase</keyword>
<dbReference type="PANTHER" id="PTHR42790:SF1">
    <property type="entry name" value="AROMATIC AMINO ACID AMINOTRANSFERASE, HYPOTHETICAL (EUROFUNG)"/>
    <property type="match status" value="1"/>
</dbReference>
<feature type="compositionally biased region" description="Low complexity" evidence="6">
    <location>
        <begin position="469"/>
        <end position="484"/>
    </location>
</feature>
<reference evidence="8" key="2">
    <citation type="submission" date="2023-05" db="EMBL/GenBank/DDBJ databases">
        <authorList>
            <consortium name="Lawrence Berkeley National Laboratory"/>
            <person name="Steindorff A."/>
            <person name="Hensen N."/>
            <person name="Bonometti L."/>
            <person name="Westerberg I."/>
            <person name="Brannstrom I.O."/>
            <person name="Guillou S."/>
            <person name="Cros-Aarteil S."/>
            <person name="Calhoun S."/>
            <person name="Haridas S."/>
            <person name="Kuo A."/>
            <person name="Mondo S."/>
            <person name="Pangilinan J."/>
            <person name="Riley R."/>
            <person name="Labutti K."/>
            <person name="Andreopoulos B."/>
            <person name="Lipzen A."/>
            <person name="Chen C."/>
            <person name="Yanf M."/>
            <person name="Daum C."/>
            <person name="Ng V."/>
            <person name="Clum A."/>
            <person name="Ohm R."/>
            <person name="Martin F."/>
            <person name="Silar P."/>
            <person name="Natvig D."/>
            <person name="Lalanne C."/>
            <person name="Gautier V."/>
            <person name="Ament-Velasquez S.L."/>
            <person name="Kruys A."/>
            <person name="Hutchinson M.I."/>
            <person name="Powell A.J."/>
            <person name="Barry K."/>
            <person name="Miller A.N."/>
            <person name="Grigoriev I.V."/>
            <person name="Debuchy R."/>
            <person name="Gladieux P."/>
            <person name="Thoren M.H."/>
            <person name="Johannesson H."/>
        </authorList>
    </citation>
    <scope>NUCLEOTIDE SEQUENCE</scope>
    <source>
        <strain evidence="8">CBS 508.74</strain>
    </source>
</reference>
<dbReference type="Pfam" id="PF00155">
    <property type="entry name" value="Aminotran_1_2"/>
    <property type="match status" value="1"/>
</dbReference>
<keyword evidence="3" id="KW-0032">Aminotransferase</keyword>
<evidence type="ECO:0000256" key="3">
    <source>
        <dbReference type="ARBA" id="ARBA00022576"/>
    </source>
</evidence>
<evidence type="ECO:0000256" key="6">
    <source>
        <dbReference type="SAM" id="MobiDB-lite"/>
    </source>
</evidence>
<evidence type="ECO:0000256" key="1">
    <source>
        <dbReference type="ARBA" id="ARBA00001933"/>
    </source>
</evidence>
<gene>
    <name evidence="8" type="ORF">N656DRAFT_705473</name>
</gene>
<sequence>MENVLVSRGNHHDAHDCLTGSEKPPPLDLSHHFSEVTKRRTASKIKQAYKFFQIPGILNVAGGLPNVSFFPFDTLEAQAAKPERWTPSPNHPGESVAAAGSSNPTAASHIVVPKSLDERDPLKKIDLASVLQYGLAQGYPPLYSWVRQLTREHLHPNTPYRDGPEVILTCGSTDGFSKTLNLLVDQWTEGVNDVTERPGLLCEEFLYTNVLAQSMPLGTQIVTVKSDESGMAAGGPGGLEDVLANWDPSKGKRPHLMYTVTLGHNPTGIVLSVERKKEIYAVCSKYDVIIIEDEPYWYLQFPSAAVEEAKSRGKPVPSPPVQSHHKPNRSSGYPFLDSLTPSFIDLDVDGRVIRLDTFSKTVAPGCRLGWITAQPTFIERFERITEATTQQPSGFVQGLISELVLGPQHQPESSRSAFSLLRSSREKATFTGWNMDGWVRWLEGLRGMYERRMVRMCRILDSGARLISVSSSSSGSRPSSSSTSTDEQDTPLTVSLSPTPLYTFSWPRGGMFIWLRMHLESHPLWGTPSPKLGGKPLDGLPLSTALMVFLTTKPFRVLAGNGAMFSANDEVRQRMGWAYFRVCFAAETEDNVDVAASRFVDGVHAYWRVRDVAVIEKLLESLEDPGKSGLEEGEEEVQREDAEEHGLFRLASYMGC</sequence>
<protein>
    <submittedName>
        <fullName evidence="8">PLP-dependent transferase</fullName>
    </submittedName>
</protein>
<dbReference type="RefSeq" id="XP_064672005.1">
    <property type="nucleotide sequence ID" value="XM_064811271.1"/>
</dbReference>
<evidence type="ECO:0000259" key="7">
    <source>
        <dbReference type="Pfam" id="PF00155"/>
    </source>
</evidence>
<evidence type="ECO:0000313" key="8">
    <source>
        <dbReference type="EMBL" id="KAK4114435.1"/>
    </source>
</evidence>